<dbReference type="EMBL" id="JARK01001338">
    <property type="protein sequence ID" value="EYC33412.1"/>
    <property type="molecule type" value="Genomic_DNA"/>
</dbReference>
<comment type="caution">
    <text evidence="2">The sequence shown here is derived from an EMBL/GenBank/DDBJ whole genome shotgun (WGS) entry which is preliminary data.</text>
</comment>
<dbReference type="AlphaFoldDB" id="A0A016W297"/>
<dbReference type="GO" id="GO:0035861">
    <property type="term" value="C:site of double-strand break"/>
    <property type="evidence" value="ECO:0007669"/>
    <property type="project" value="TreeGrafter"/>
</dbReference>
<dbReference type="STRING" id="53326.A0A016W297"/>
<dbReference type="GO" id="GO:0005634">
    <property type="term" value="C:nucleus"/>
    <property type="evidence" value="ECO:0007669"/>
    <property type="project" value="TreeGrafter"/>
</dbReference>
<dbReference type="PANTHER" id="PTHR46060:SF2">
    <property type="entry name" value="HISTONE-LYSINE N-METHYLTRANSFERASE SETMAR"/>
    <property type="match status" value="1"/>
</dbReference>
<dbReference type="Proteomes" id="UP000024635">
    <property type="component" value="Unassembled WGS sequence"/>
</dbReference>
<accession>A0A016W297</accession>
<name>A0A016W297_9BILA</name>
<sequence length="145" mass="16578">MEMEEVICRIIAEILDRPRSGRPTDCNDEDLRDAIREKPSATTCELSMTLGCDRTSIIRHLQALGCRKLVPTWVSHELNSSQLAARVSVCESLLLRPHRRDFLRQIVTGDESWVLYVNHIRQKSWLPRGEPPPKEPNGELHGRTA</sequence>
<dbReference type="GO" id="GO:0000014">
    <property type="term" value="F:single-stranded DNA endodeoxyribonuclease activity"/>
    <property type="evidence" value="ECO:0007669"/>
    <property type="project" value="TreeGrafter"/>
</dbReference>
<dbReference type="GO" id="GO:0000729">
    <property type="term" value="P:DNA double-strand break processing"/>
    <property type="evidence" value="ECO:0007669"/>
    <property type="project" value="TreeGrafter"/>
</dbReference>
<dbReference type="Gene3D" id="3.30.420.10">
    <property type="entry name" value="Ribonuclease H-like superfamily/Ribonuclease H"/>
    <property type="match status" value="1"/>
</dbReference>
<gene>
    <name evidence="2" type="primary">Acey_s0002.g785</name>
    <name evidence="2" type="ORF">Y032_0002g785</name>
</gene>
<dbReference type="GO" id="GO:0015074">
    <property type="term" value="P:DNA integration"/>
    <property type="evidence" value="ECO:0007669"/>
    <property type="project" value="TreeGrafter"/>
</dbReference>
<dbReference type="GO" id="GO:0042800">
    <property type="term" value="F:histone H3K4 methyltransferase activity"/>
    <property type="evidence" value="ECO:0007669"/>
    <property type="project" value="TreeGrafter"/>
</dbReference>
<dbReference type="GO" id="GO:0044774">
    <property type="term" value="P:mitotic DNA integrity checkpoint signaling"/>
    <property type="evidence" value="ECO:0007669"/>
    <property type="project" value="TreeGrafter"/>
</dbReference>
<keyword evidence="3" id="KW-1185">Reference proteome</keyword>
<dbReference type="GO" id="GO:0003697">
    <property type="term" value="F:single-stranded DNA binding"/>
    <property type="evidence" value="ECO:0007669"/>
    <property type="project" value="TreeGrafter"/>
</dbReference>
<proteinExistence type="predicted"/>
<dbReference type="GO" id="GO:0006303">
    <property type="term" value="P:double-strand break repair via nonhomologous end joining"/>
    <property type="evidence" value="ECO:0007669"/>
    <property type="project" value="TreeGrafter"/>
</dbReference>
<dbReference type="GO" id="GO:0046975">
    <property type="term" value="F:histone H3K36 methyltransferase activity"/>
    <property type="evidence" value="ECO:0007669"/>
    <property type="project" value="TreeGrafter"/>
</dbReference>
<dbReference type="Gene3D" id="1.10.10.10">
    <property type="entry name" value="Winged helix-like DNA-binding domain superfamily/Winged helix DNA-binding domain"/>
    <property type="match status" value="1"/>
</dbReference>
<dbReference type="GO" id="GO:0044547">
    <property type="term" value="F:DNA topoisomerase binding"/>
    <property type="evidence" value="ECO:0007669"/>
    <property type="project" value="TreeGrafter"/>
</dbReference>
<dbReference type="InterPro" id="IPR036397">
    <property type="entry name" value="RNaseH_sf"/>
</dbReference>
<dbReference type="OrthoDB" id="5862917at2759"/>
<dbReference type="PANTHER" id="PTHR46060">
    <property type="entry name" value="MARINER MOS1 TRANSPOSASE-LIKE PROTEIN"/>
    <property type="match status" value="1"/>
</dbReference>
<organism evidence="2 3">
    <name type="scientific">Ancylostoma ceylanicum</name>
    <dbReference type="NCBI Taxonomy" id="53326"/>
    <lineage>
        <taxon>Eukaryota</taxon>
        <taxon>Metazoa</taxon>
        <taxon>Ecdysozoa</taxon>
        <taxon>Nematoda</taxon>
        <taxon>Chromadorea</taxon>
        <taxon>Rhabditida</taxon>
        <taxon>Rhabditina</taxon>
        <taxon>Rhabditomorpha</taxon>
        <taxon>Strongyloidea</taxon>
        <taxon>Ancylostomatidae</taxon>
        <taxon>Ancylostomatinae</taxon>
        <taxon>Ancylostoma</taxon>
    </lineage>
</organism>
<dbReference type="InterPro" id="IPR052709">
    <property type="entry name" value="Transposase-MT_Hybrid"/>
</dbReference>
<reference evidence="3" key="1">
    <citation type="journal article" date="2015" name="Nat. Genet.">
        <title>The genome and transcriptome of the zoonotic hookworm Ancylostoma ceylanicum identify infection-specific gene families.</title>
        <authorList>
            <person name="Schwarz E.M."/>
            <person name="Hu Y."/>
            <person name="Antoshechkin I."/>
            <person name="Miller M.M."/>
            <person name="Sternberg P.W."/>
            <person name="Aroian R.V."/>
        </authorList>
    </citation>
    <scope>NUCLEOTIDE SEQUENCE</scope>
    <source>
        <strain evidence="3">HY135</strain>
    </source>
</reference>
<dbReference type="GO" id="GO:0000793">
    <property type="term" value="C:condensed chromosome"/>
    <property type="evidence" value="ECO:0007669"/>
    <property type="project" value="TreeGrafter"/>
</dbReference>
<evidence type="ECO:0000256" key="1">
    <source>
        <dbReference type="SAM" id="MobiDB-lite"/>
    </source>
</evidence>
<feature type="region of interest" description="Disordered" evidence="1">
    <location>
        <begin position="125"/>
        <end position="145"/>
    </location>
</feature>
<feature type="compositionally biased region" description="Basic and acidic residues" evidence="1">
    <location>
        <begin position="131"/>
        <end position="145"/>
    </location>
</feature>
<evidence type="ECO:0000313" key="2">
    <source>
        <dbReference type="EMBL" id="EYC33412.1"/>
    </source>
</evidence>
<dbReference type="GO" id="GO:0003690">
    <property type="term" value="F:double-stranded DNA binding"/>
    <property type="evidence" value="ECO:0007669"/>
    <property type="project" value="TreeGrafter"/>
</dbReference>
<dbReference type="InterPro" id="IPR036388">
    <property type="entry name" value="WH-like_DNA-bd_sf"/>
</dbReference>
<evidence type="ECO:0000313" key="3">
    <source>
        <dbReference type="Proteomes" id="UP000024635"/>
    </source>
</evidence>
<protein>
    <recommendedName>
        <fullName evidence="4">Histone-lysine N-methyltransferase SETMAR</fullName>
    </recommendedName>
</protein>
<dbReference type="GO" id="GO:0031297">
    <property type="term" value="P:replication fork processing"/>
    <property type="evidence" value="ECO:0007669"/>
    <property type="project" value="TreeGrafter"/>
</dbReference>
<evidence type="ECO:0008006" key="4">
    <source>
        <dbReference type="Google" id="ProtNLM"/>
    </source>
</evidence>